<dbReference type="Proteomes" id="UP000237947">
    <property type="component" value="Chromosome"/>
</dbReference>
<dbReference type="InterPro" id="IPR027417">
    <property type="entry name" value="P-loop_NTPase"/>
</dbReference>
<evidence type="ECO:0000256" key="6">
    <source>
        <dbReference type="ARBA" id="ARBA00022839"/>
    </source>
</evidence>
<dbReference type="InterPro" id="IPR049035">
    <property type="entry name" value="ADDB_N"/>
</dbReference>
<gene>
    <name evidence="11" type="ORF">C5Q98_04375</name>
</gene>
<dbReference type="InterPro" id="IPR011335">
    <property type="entry name" value="Restrct_endonuc-II-like"/>
</dbReference>
<dbReference type="InterPro" id="IPR014017">
    <property type="entry name" value="DNA_helicase_UvrD-like_C"/>
</dbReference>
<dbReference type="GO" id="GO:0005524">
    <property type="term" value="F:ATP binding"/>
    <property type="evidence" value="ECO:0007669"/>
    <property type="project" value="UniProtKB-KW"/>
</dbReference>
<dbReference type="KEGG" id="fsa:C5Q98_04375"/>
<evidence type="ECO:0000313" key="12">
    <source>
        <dbReference type="Proteomes" id="UP000237947"/>
    </source>
</evidence>
<evidence type="ECO:0000256" key="1">
    <source>
        <dbReference type="ARBA" id="ARBA00022722"/>
    </source>
</evidence>
<evidence type="ECO:0000256" key="4">
    <source>
        <dbReference type="ARBA" id="ARBA00022801"/>
    </source>
</evidence>
<dbReference type="GO" id="GO:0004527">
    <property type="term" value="F:exonuclease activity"/>
    <property type="evidence" value="ECO:0007669"/>
    <property type="project" value="UniProtKB-KW"/>
</dbReference>
<dbReference type="GO" id="GO:0004386">
    <property type="term" value="F:helicase activity"/>
    <property type="evidence" value="ECO:0007669"/>
    <property type="project" value="UniProtKB-KW"/>
</dbReference>
<keyword evidence="6" id="KW-0269">Exonuclease</keyword>
<keyword evidence="12" id="KW-1185">Reference proteome</keyword>
<keyword evidence="7" id="KW-0067">ATP-binding</keyword>
<dbReference type="PROSITE" id="PS51217">
    <property type="entry name" value="UVRD_HELICASE_CTER"/>
    <property type="match status" value="1"/>
</dbReference>
<dbReference type="Gene3D" id="3.90.320.10">
    <property type="match status" value="1"/>
</dbReference>
<keyword evidence="1" id="KW-0540">Nuclease</keyword>
<dbReference type="InterPro" id="IPR011604">
    <property type="entry name" value="PDDEXK-like_dom_sf"/>
</dbReference>
<dbReference type="SUPFAM" id="SSF52540">
    <property type="entry name" value="P-loop containing nucleoside triphosphate hydrolases"/>
    <property type="match status" value="1"/>
</dbReference>
<evidence type="ECO:0000313" key="11">
    <source>
        <dbReference type="EMBL" id="AVM42498.1"/>
    </source>
</evidence>
<sequence length="1157" mass="132998">MKDLQIVYSKNRRDLAKYMRADIWKHHKNEAFSRGFLIVPETLKANMERSYFSEDTERSLMLEEILSFRRFALRIAELAGGAGYNVVNPALELHLLAQSIQDLEDELQEYASLKNKPNYLSRVIDTIGDLWRYQIKASEIQEISLATAENGDLNLSKKLHDLGLIMESFGEKLKLENFMPGDLLIDSLDENLKILLEKLEAVNYNYKDLEFPWTQYEFLQETTIWIHGFGISRSFTPQEFSILNSLDKLVKEVIISAEADLVPEDQTQIEAGKRQFIAGRQLIFSLINNYANVKVLELEDQENSQEFEFHAFDKEQNESRFIAGKIKELLFTERDLRPEKIGIALASNEQTLNMKLALDELDIPFYAADVDNVEYKHLSNFLTALIELIKYPDNIENVIKYIKQPYAGLTPDEQDELIEFYRSRGFRGFDAFDASKYSKSFNPGILEFSELSSDEEAEDDNARDIAADNDLESAKDEGQERLEVFELAQRALQNPKSLLGEFYHAQTLREYSQQILEFLRSINLANKVSEKVDSLEAAELSNEAEVEVKVWNSLIKTLSDFMKINSEAELSVEEFIFYLELSLIESNKNRIPANGNQVILGSFKQLANEDLDVVFMVSADSGNIPQRSRKNSLLNPVDRLKINPYLEEPLPELDEQLLNVNISDFYALLNFPSKIIISYTGGKGEEASILSNFRESLGEKLIEHDEPDSLGDLSLSLPERAFTKLKLMNNATGFAGSEKTIVEALKAYINDNHQELNEIWDADNYGREMKKGGSLNISTDLVSRALGKNPLWSISRLEKYMKNPFAFFVEYLLQLKAKNYYKPESSGFGTLVHKVMEISQRAWQKVLENSLDEISRDLSLEKILKQTDDELIARYLLEAAFEDESLKLYFMPGDAYVARFKAQLSSLQGSIAQIRELIENDINWEPKYSEWSFGKAEKTFSVELSNGENLFIRGFVDRVDVNQVDQQFRIIDYKTGDKKVSYPNLYYGFDLQLPIYLAAYESLNEPYIAADAGYAIVQNFKKNYSDQALVSIDEFIKEYISKFKLRSLDLEEEILHKLMDHSLEKVREIAEKINSGNFSSAPKTSDKYQDPSRFCDYRAMAQLDRGFIRTEILPKLDEIVKTYDPEIVETFGSRHILSKNSFIYLVENFDDGNFSDK</sequence>
<dbReference type="InterPro" id="IPR038726">
    <property type="entry name" value="PDDEXK_AddAB-type"/>
</dbReference>
<evidence type="ECO:0000256" key="2">
    <source>
        <dbReference type="ARBA" id="ARBA00022741"/>
    </source>
</evidence>
<evidence type="ECO:0000256" key="3">
    <source>
        <dbReference type="ARBA" id="ARBA00022763"/>
    </source>
</evidence>
<reference evidence="12" key="1">
    <citation type="submission" date="2018-02" db="EMBL/GenBank/DDBJ databases">
        <authorList>
            <person name="Holder M.E."/>
            <person name="Ajami N.J."/>
            <person name="Petrosino J.F."/>
        </authorList>
    </citation>
    <scope>NUCLEOTIDE SEQUENCE [LARGE SCALE GENOMIC DNA]</scope>
    <source>
        <strain evidence="12">CCUG 47711</strain>
    </source>
</reference>
<dbReference type="Pfam" id="PF12705">
    <property type="entry name" value="PDDEXK_1"/>
    <property type="match status" value="1"/>
</dbReference>
<dbReference type="Pfam" id="PF21445">
    <property type="entry name" value="ADDB_N"/>
    <property type="match status" value="1"/>
</dbReference>
<keyword evidence="5" id="KW-0347">Helicase</keyword>
<evidence type="ECO:0000256" key="9">
    <source>
        <dbReference type="ARBA" id="ARBA00023204"/>
    </source>
</evidence>
<keyword evidence="3" id="KW-0227">DNA damage</keyword>
<name>A0A2S0KNA1_9FIRM</name>
<dbReference type="SUPFAM" id="SSF52980">
    <property type="entry name" value="Restriction endonuclease-like"/>
    <property type="match status" value="1"/>
</dbReference>
<accession>A0A2S0KNA1</accession>
<protein>
    <recommendedName>
        <fullName evidence="10">UvrD-like helicase C-terminal domain-containing protein</fullName>
    </recommendedName>
</protein>
<dbReference type="GO" id="GO:0006281">
    <property type="term" value="P:DNA repair"/>
    <property type="evidence" value="ECO:0007669"/>
    <property type="project" value="UniProtKB-KW"/>
</dbReference>
<dbReference type="EMBL" id="CP027226">
    <property type="protein sequence ID" value="AVM42498.1"/>
    <property type="molecule type" value="Genomic_DNA"/>
</dbReference>
<keyword evidence="9" id="KW-0234">DNA repair</keyword>
<evidence type="ECO:0000256" key="7">
    <source>
        <dbReference type="ARBA" id="ARBA00022840"/>
    </source>
</evidence>
<dbReference type="Gene3D" id="1.10.486.10">
    <property type="entry name" value="PCRA, domain 4"/>
    <property type="match status" value="1"/>
</dbReference>
<keyword evidence="2" id="KW-0547">Nucleotide-binding</keyword>
<dbReference type="GO" id="GO:0003677">
    <property type="term" value="F:DNA binding"/>
    <property type="evidence" value="ECO:0007669"/>
    <property type="project" value="UniProtKB-KW"/>
</dbReference>
<dbReference type="AlphaFoldDB" id="A0A2S0KNA1"/>
<dbReference type="Gene3D" id="3.40.50.300">
    <property type="entry name" value="P-loop containing nucleotide triphosphate hydrolases"/>
    <property type="match status" value="3"/>
</dbReference>
<keyword evidence="8" id="KW-0238">DNA-binding</keyword>
<evidence type="ECO:0000256" key="8">
    <source>
        <dbReference type="ARBA" id="ARBA00023125"/>
    </source>
</evidence>
<organism evidence="11 12">
    <name type="scientific">Fastidiosipila sanguinis</name>
    <dbReference type="NCBI Taxonomy" id="236753"/>
    <lineage>
        <taxon>Bacteria</taxon>
        <taxon>Bacillati</taxon>
        <taxon>Bacillota</taxon>
        <taxon>Clostridia</taxon>
        <taxon>Eubacteriales</taxon>
        <taxon>Oscillospiraceae</taxon>
        <taxon>Fastidiosipila</taxon>
    </lineage>
</organism>
<proteinExistence type="predicted"/>
<feature type="domain" description="UvrD-like helicase C-terminal" evidence="10">
    <location>
        <begin position="275"/>
        <end position="589"/>
    </location>
</feature>
<evidence type="ECO:0000259" key="10">
    <source>
        <dbReference type="PROSITE" id="PS51217"/>
    </source>
</evidence>
<keyword evidence="4" id="KW-0378">Hydrolase</keyword>
<evidence type="ECO:0000256" key="5">
    <source>
        <dbReference type="ARBA" id="ARBA00022806"/>
    </source>
</evidence>